<accession>A0A915IJ42</accession>
<proteinExistence type="predicted"/>
<dbReference type="Proteomes" id="UP000887565">
    <property type="component" value="Unplaced"/>
</dbReference>
<dbReference type="AlphaFoldDB" id="A0A915IJ42"/>
<reference evidence="2" key="1">
    <citation type="submission" date="2022-11" db="UniProtKB">
        <authorList>
            <consortium name="WormBaseParasite"/>
        </authorList>
    </citation>
    <scope>IDENTIFICATION</scope>
</reference>
<evidence type="ECO:0000313" key="1">
    <source>
        <dbReference type="Proteomes" id="UP000887565"/>
    </source>
</evidence>
<organism evidence="1 2">
    <name type="scientific">Romanomermis culicivorax</name>
    <name type="common">Nematode worm</name>
    <dbReference type="NCBI Taxonomy" id="13658"/>
    <lineage>
        <taxon>Eukaryota</taxon>
        <taxon>Metazoa</taxon>
        <taxon>Ecdysozoa</taxon>
        <taxon>Nematoda</taxon>
        <taxon>Enoplea</taxon>
        <taxon>Dorylaimia</taxon>
        <taxon>Mermithida</taxon>
        <taxon>Mermithoidea</taxon>
        <taxon>Mermithidae</taxon>
        <taxon>Romanomermis</taxon>
    </lineage>
</organism>
<keyword evidence="1" id="KW-1185">Reference proteome</keyword>
<name>A0A915IJ42_ROMCU</name>
<protein>
    <submittedName>
        <fullName evidence="2">Uncharacterized protein</fullName>
    </submittedName>
</protein>
<dbReference type="WBParaSite" id="nRc.2.0.1.t14071-RA">
    <property type="protein sequence ID" value="nRc.2.0.1.t14071-RA"/>
    <property type="gene ID" value="nRc.2.0.1.g14071"/>
</dbReference>
<evidence type="ECO:0000313" key="2">
    <source>
        <dbReference type="WBParaSite" id="nRc.2.0.1.t14071-RA"/>
    </source>
</evidence>
<sequence>MTDAAGHMELYFICFKIIDTPVKVMANAGWEFPDMTSLHLQVKTMVTFIIVQIIDTPTKVMANARWTRDHYIPIMSF</sequence>